<dbReference type="GO" id="GO:0004176">
    <property type="term" value="F:ATP-dependent peptidase activity"/>
    <property type="evidence" value="ECO:0007669"/>
    <property type="project" value="InterPro"/>
</dbReference>
<dbReference type="SUPFAM" id="SSF52540">
    <property type="entry name" value="P-loop containing nucleoside triphosphate hydrolases"/>
    <property type="match status" value="1"/>
</dbReference>
<dbReference type="GO" id="GO:0016887">
    <property type="term" value="F:ATP hydrolysis activity"/>
    <property type="evidence" value="ECO:0007669"/>
    <property type="project" value="InterPro"/>
</dbReference>
<dbReference type="GO" id="GO:0034982">
    <property type="term" value="P:mitochondrial protein processing"/>
    <property type="evidence" value="ECO:0007669"/>
    <property type="project" value="TreeGrafter"/>
</dbReference>
<evidence type="ECO:0000256" key="7">
    <source>
        <dbReference type="ARBA" id="ARBA00022801"/>
    </source>
</evidence>
<evidence type="ECO:0000256" key="10">
    <source>
        <dbReference type="ARBA" id="ARBA00023049"/>
    </source>
</evidence>
<dbReference type="GO" id="GO:0004222">
    <property type="term" value="F:metalloendopeptidase activity"/>
    <property type="evidence" value="ECO:0007669"/>
    <property type="project" value="InterPro"/>
</dbReference>
<evidence type="ECO:0000256" key="3">
    <source>
        <dbReference type="ARBA" id="ARBA00010550"/>
    </source>
</evidence>
<name>A0A7S2BKV8_9STRA</name>
<keyword evidence="9 11" id="KW-0067">ATP-binding</keyword>
<dbReference type="SMART" id="SM00382">
    <property type="entry name" value="AAA"/>
    <property type="match status" value="1"/>
</dbReference>
<dbReference type="Pfam" id="PF00004">
    <property type="entry name" value="AAA"/>
    <property type="match status" value="1"/>
</dbReference>
<dbReference type="InterPro" id="IPR037219">
    <property type="entry name" value="Peptidase_M41-like"/>
</dbReference>
<keyword evidence="4" id="KW-0645">Protease</keyword>
<comment type="similarity">
    <text evidence="3">In the N-terminal section; belongs to the AAA ATPase family.</text>
</comment>
<keyword evidence="6 11" id="KW-0547">Nucleotide-binding</keyword>
<evidence type="ECO:0000256" key="12">
    <source>
        <dbReference type="SAM" id="MobiDB-lite"/>
    </source>
</evidence>
<evidence type="ECO:0000256" key="1">
    <source>
        <dbReference type="ARBA" id="ARBA00001947"/>
    </source>
</evidence>
<evidence type="ECO:0000256" key="6">
    <source>
        <dbReference type="ARBA" id="ARBA00022741"/>
    </source>
</evidence>
<keyword evidence="7" id="KW-0378">Hydrolase</keyword>
<comment type="similarity">
    <text evidence="11">Belongs to the AAA ATPase family.</text>
</comment>
<organism evidence="14">
    <name type="scientific">Octactis speculum</name>
    <dbReference type="NCBI Taxonomy" id="3111310"/>
    <lineage>
        <taxon>Eukaryota</taxon>
        <taxon>Sar</taxon>
        <taxon>Stramenopiles</taxon>
        <taxon>Ochrophyta</taxon>
        <taxon>Dictyochophyceae</taxon>
        <taxon>Dictyochales</taxon>
        <taxon>Dictyochaceae</taxon>
        <taxon>Octactis</taxon>
    </lineage>
</organism>
<dbReference type="InterPro" id="IPR003959">
    <property type="entry name" value="ATPase_AAA_core"/>
</dbReference>
<dbReference type="Gene3D" id="3.40.50.300">
    <property type="entry name" value="P-loop containing nucleotide triphosphate hydrolases"/>
    <property type="match status" value="1"/>
</dbReference>
<dbReference type="AlphaFoldDB" id="A0A7S2BKV8"/>
<protein>
    <recommendedName>
        <fullName evidence="13">AAA+ ATPase domain-containing protein</fullName>
    </recommendedName>
</protein>
<dbReference type="PANTHER" id="PTHR43655:SF2">
    <property type="entry name" value="AFG3 LIKE MATRIX AAA PEPTIDASE SUBUNIT 2, ISOFORM A"/>
    <property type="match status" value="1"/>
</dbReference>
<dbReference type="InterPro" id="IPR041569">
    <property type="entry name" value="AAA_lid_3"/>
</dbReference>
<dbReference type="InterPro" id="IPR003960">
    <property type="entry name" value="ATPase_AAA_CS"/>
</dbReference>
<keyword evidence="5" id="KW-0479">Metal-binding</keyword>
<dbReference type="SUPFAM" id="SSF140990">
    <property type="entry name" value="FtsH protease domain-like"/>
    <property type="match status" value="1"/>
</dbReference>
<dbReference type="Pfam" id="PF17862">
    <property type="entry name" value="AAA_lid_3"/>
    <property type="match status" value="1"/>
</dbReference>
<evidence type="ECO:0000256" key="2">
    <source>
        <dbReference type="ARBA" id="ARBA00010044"/>
    </source>
</evidence>
<dbReference type="InterPro" id="IPR050928">
    <property type="entry name" value="ATP-dep_Zn_Metalloprotease"/>
</dbReference>
<dbReference type="InterPro" id="IPR027417">
    <property type="entry name" value="P-loop_NTPase"/>
</dbReference>
<evidence type="ECO:0000256" key="4">
    <source>
        <dbReference type="ARBA" id="ARBA00022670"/>
    </source>
</evidence>
<dbReference type="EMBL" id="HBGS01015788">
    <property type="protein sequence ID" value="CAD9399552.1"/>
    <property type="molecule type" value="Transcribed_RNA"/>
</dbReference>
<evidence type="ECO:0000256" key="8">
    <source>
        <dbReference type="ARBA" id="ARBA00022833"/>
    </source>
</evidence>
<dbReference type="Gene3D" id="1.20.58.760">
    <property type="entry name" value="Peptidase M41"/>
    <property type="match status" value="1"/>
</dbReference>
<feature type="domain" description="AAA+ ATPase" evidence="13">
    <location>
        <begin position="60"/>
        <end position="231"/>
    </location>
</feature>
<comment type="cofactor">
    <cofactor evidence="1">
        <name>Zn(2+)</name>
        <dbReference type="ChEBI" id="CHEBI:29105"/>
    </cofactor>
</comment>
<dbReference type="InterPro" id="IPR003593">
    <property type="entry name" value="AAA+_ATPase"/>
</dbReference>
<keyword evidence="8" id="KW-0862">Zinc</keyword>
<gene>
    <name evidence="14" type="ORF">DSPE1174_LOCUS8261</name>
</gene>
<evidence type="ECO:0000256" key="11">
    <source>
        <dbReference type="RuleBase" id="RU003651"/>
    </source>
</evidence>
<dbReference type="Gene3D" id="1.10.8.60">
    <property type="match status" value="1"/>
</dbReference>
<keyword evidence="10" id="KW-0482">Metalloprotease</keyword>
<evidence type="ECO:0000256" key="9">
    <source>
        <dbReference type="ARBA" id="ARBA00022840"/>
    </source>
</evidence>
<proteinExistence type="inferred from homology"/>
<evidence type="ECO:0000256" key="5">
    <source>
        <dbReference type="ARBA" id="ARBA00022723"/>
    </source>
</evidence>
<dbReference type="PANTHER" id="PTHR43655">
    <property type="entry name" value="ATP-DEPENDENT PROTEASE"/>
    <property type="match status" value="1"/>
</dbReference>
<dbReference type="GO" id="GO:0005745">
    <property type="term" value="C:m-AAA complex"/>
    <property type="evidence" value="ECO:0007669"/>
    <property type="project" value="TreeGrafter"/>
</dbReference>
<feature type="region of interest" description="Disordered" evidence="12">
    <location>
        <begin position="259"/>
        <end position="290"/>
    </location>
</feature>
<dbReference type="GO" id="GO:0046872">
    <property type="term" value="F:metal ion binding"/>
    <property type="evidence" value="ECO:0007669"/>
    <property type="project" value="UniProtKB-KW"/>
</dbReference>
<accession>A0A7S2BKV8</accession>
<sequence>MLAVNWFRNSFQSWNEFRIQAQNLVRFGDIKGCDEVKDEMREVLEAIRNPARYSRLNARPPRGVLLEGLPGTGKTLLAKAVAGEAGLPFIAVTGSDFSSQYAGVGTNKVRRLFAKARRLGRCVVFIDEIDTIGRRRSGDSSSLAMDSESTLNQLLVEMDGFADADKNLVRTAGGQEGGLGGFVSHLRRPFRRKKAVSGILVLAGTNRAYLLDQALLRSGRFDRTVHIDLPDVNGRRALFSHYLTSIPVDPMLVLTQSASSSSSSASPPLDMTGEKGGASVTSPSIKSPPHMTRKQARQLAAQRQRVLNDVMDAARTVMAEQLADLTVGFSGADASNLCNQAALYAASHGAASVSMDDFNAALDRHLGGLERSRSIADVDRHRTAVHEAGHAVVAWFSARMDPPIKVSIVWRGEALGYTQFRTLERTGQTIEDIFDTIKSALGGRAAEQIMFGTPSGGAVSDLEKVTAMAYEAIGRLGFNKDLGLLAVAGNSKHRLSEETCAMYDSEARGLVTRAYDAALALIKAKEKAVRVLVAELEEKNVIYEADLQRILGPRHADALAIEAAYSPEGRRIVPAQEKKQTGV</sequence>
<comment type="similarity">
    <text evidence="2">In the C-terminal section; belongs to the peptidase M41 family.</text>
</comment>
<dbReference type="PROSITE" id="PS00674">
    <property type="entry name" value="AAA"/>
    <property type="match status" value="1"/>
</dbReference>
<dbReference type="InterPro" id="IPR000642">
    <property type="entry name" value="Peptidase_M41"/>
</dbReference>
<dbReference type="GO" id="GO:0005524">
    <property type="term" value="F:ATP binding"/>
    <property type="evidence" value="ECO:0007669"/>
    <property type="project" value="UniProtKB-KW"/>
</dbReference>
<evidence type="ECO:0000313" key="14">
    <source>
        <dbReference type="EMBL" id="CAD9399552.1"/>
    </source>
</evidence>
<reference evidence="14" key="1">
    <citation type="submission" date="2021-01" db="EMBL/GenBank/DDBJ databases">
        <authorList>
            <person name="Corre E."/>
            <person name="Pelletier E."/>
            <person name="Niang G."/>
            <person name="Scheremetjew M."/>
            <person name="Finn R."/>
            <person name="Kale V."/>
            <person name="Holt S."/>
            <person name="Cochrane G."/>
            <person name="Meng A."/>
            <person name="Brown T."/>
            <person name="Cohen L."/>
        </authorList>
    </citation>
    <scope>NUCLEOTIDE SEQUENCE</scope>
    <source>
        <strain evidence="14">CCMP1381</strain>
    </source>
</reference>
<evidence type="ECO:0000259" key="13">
    <source>
        <dbReference type="SMART" id="SM00382"/>
    </source>
</evidence>
<dbReference type="Pfam" id="PF01434">
    <property type="entry name" value="Peptidase_M41"/>
    <property type="match status" value="1"/>
</dbReference>